<comment type="function">
    <text evidence="8">Involved in nucleolar processing of pre-18S ribosomal RNA.</text>
</comment>
<dbReference type="GO" id="GO:0045943">
    <property type="term" value="P:positive regulation of transcription by RNA polymerase I"/>
    <property type="evidence" value="ECO:0007669"/>
    <property type="project" value="TreeGrafter"/>
</dbReference>
<comment type="similarity">
    <text evidence="2 8">Belongs to the HEATR1/UTP10 family.</text>
</comment>
<organism evidence="10 11">
    <name type="scientific">Chondrus crispus</name>
    <name type="common">Carrageen Irish moss</name>
    <name type="synonym">Polymorpha crispa</name>
    <dbReference type="NCBI Taxonomy" id="2769"/>
    <lineage>
        <taxon>Eukaryota</taxon>
        <taxon>Rhodophyta</taxon>
        <taxon>Florideophyceae</taxon>
        <taxon>Rhodymeniophycidae</taxon>
        <taxon>Gigartinales</taxon>
        <taxon>Gigartinaceae</taxon>
        <taxon>Chondrus</taxon>
    </lineage>
</organism>
<comment type="subcellular location">
    <subcellularLocation>
        <location evidence="1 8">Nucleus</location>
        <location evidence="1 8">Nucleolus</location>
    </subcellularLocation>
</comment>
<proteinExistence type="inferred from homology"/>
<protein>
    <recommendedName>
        <fullName evidence="8">HEAT repeat-containing protein 1</fullName>
    </recommendedName>
</protein>
<dbReference type="Pfam" id="PF08146">
    <property type="entry name" value="BP28CT"/>
    <property type="match status" value="1"/>
</dbReference>
<dbReference type="InterPro" id="IPR012954">
    <property type="entry name" value="BP28_C_dom"/>
</dbReference>
<evidence type="ECO:0000256" key="5">
    <source>
        <dbReference type="ARBA" id="ARBA00023242"/>
    </source>
</evidence>
<keyword evidence="3 8" id="KW-0690">Ribosome biogenesis</keyword>
<dbReference type="GO" id="GO:0000462">
    <property type="term" value="P:maturation of SSU-rRNA from tricistronic rRNA transcript (SSU-rRNA, 5.8S rRNA, LSU-rRNA)"/>
    <property type="evidence" value="ECO:0007669"/>
    <property type="project" value="TreeGrafter"/>
</dbReference>
<dbReference type="PANTHER" id="PTHR13457:SF1">
    <property type="entry name" value="HEAT REPEAT-CONTAINING PROTEIN 1"/>
    <property type="match status" value="1"/>
</dbReference>
<dbReference type="GO" id="GO:0030515">
    <property type="term" value="F:snoRNA binding"/>
    <property type="evidence" value="ECO:0007669"/>
    <property type="project" value="TreeGrafter"/>
</dbReference>
<dbReference type="InterPro" id="IPR011989">
    <property type="entry name" value="ARM-like"/>
</dbReference>
<dbReference type="EMBL" id="HG001693">
    <property type="protein sequence ID" value="CDF34445.1"/>
    <property type="molecule type" value="Genomic_DNA"/>
</dbReference>
<keyword evidence="4 8" id="KW-0698">rRNA processing</keyword>
<feature type="repeat" description="HEAT" evidence="7">
    <location>
        <begin position="1595"/>
        <end position="1633"/>
    </location>
</feature>
<evidence type="ECO:0000256" key="8">
    <source>
        <dbReference type="RuleBase" id="RU367065"/>
    </source>
</evidence>
<evidence type="ECO:0000313" key="11">
    <source>
        <dbReference type="Proteomes" id="UP000012073"/>
    </source>
</evidence>
<dbReference type="Proteomes" id="UP000012073">
    <property type="component" value="Unassembled WGS sequence"/>
</dbReference>
<keyword evidence="5 8" id="KW-0539">Nucleus</keyword>
<gene>
    <name evidence="10" type="ORF">CHC_T00003143001</name>
</gene>
<keyword evidence="11" id="KW-1185">Reference proteome</keyword>
<dbReference type="InterPro" id="IPR021133">
    <property type="entry name" value="HEAT_type_2"/>
</dbReference>
<evidence type="ECO:0000259" key="9">
    <source>
        <dbReference type="Pfam" id="PF08146"/>
    </source>
</evidence>
<dbReference type="GO" id="GO:0032040">
    <property type="term" value="C:small-subunit processome"/>
    <property type="evidence" value="ECO:0007669"/>
    <property type="project" value="TreeGrafter"/>
</dbReference>
<evidence type="ECO:0000256" key="4">
    <source>
        <dbReference type="ARBA" id="ARBA00022552"/>
    </source>
</evidence>
<name>R7QAF4_CHOCR</name>
<evidence type="ECO:0000256" key="2">
    <source>
        <dbReference type="ARBA" id="ARBA00010559"/>
    </source>
</evidence>
<dbReference type="Gramene" id="CDF34445">
    <property type="protein sequence ID" value="CDF34445"/>
    <property type="gene ID" value="CHC_T00003143001"/>
</dbReference>
<dbReference type="PROSITE" id="PS50077">
    <property type="entry name" value="HEAT_REPEAT"/>
    <property type="match status" value="1"/>
</dbReference>
<dbReference type="PANTHER" id="PTHR13457">
    <property type="entry name" value="BAP28"/>
    <property type="match status" value="1"/>
</dbReference>
<dbReference type="KEGG" id="ccp:CHC_T00003143001"/>
<dbReference type="InterPro" id="IPR040191">
    <property type="entry name" value="UTP10"/>
</dbReference>
<dbReference type="InterPro" id="IPR016024">
    <property type="entry name" value="ARM-type_fold"/>
</dbReference>
<dbReference type="OrthoDB" id="31183at2759"/>
<dbReference type="SUPFAM" id="SSF48371">
    <property type="entry name" value="ARM repeat"/>
    <property type="match status" value="1"/>
</dbReference>
<evidence type="ECO:0000256" key="1">
    <source>
        <dbReference type="ARBA" id="ARBA00004604"/>
    </source>
</evidence>
<evidence type="ECO:0000256" key="3">
    <source>
        <dbReference type="ARBA" id="ARBA00022517"/>
    </source>
</evidence>
<evidence type="ECO:0000256" key="6">
    <source>
        <dbReference type="ARBA" id="ARBA00023274"/>
    </source>
</evidence>
<dbReference type="Gene3D" id="1.25.10.10">
    <property type="entry name" value="Leucine-rich Repeat Variant"/>
    <property type="match status" value="1"/>
</dbReference>
<accession>R7QAF4</accession>
<sequence>MSHPEHSVVKTALAKLVDSNYSWTEQEASVTESIVGRCNILLKGDSDAHVAADAALCLLQAKSEALPEHVLPSILSRLRSAYNLLRKKKKRKPSRISGLIALCNALLTGCERDTGTDPVKVQAMLIGLIRDGVFSNNSVVSHDEETFKRLATLLSQETEIRCLDSAELGDGQLREVVEAALRSKIASRTYKFDALVESMSEWDPSWALELLAFCVHQGDKKALKKFAEFRAAGVVESLVKLYEDHESIRAKILEEAVNAIGPIHDALGSQFSQSRVVDRIWNLAARLENEKIAQQVLAKVHGYCGFVKVKNMLQSASAVTSVSGGRIQFYSLQWFLISCESDSSNEVNQEAMLCLFGALYGNDNQARDKLLALCAAKAAVHNSTLPKSPLISFYCAIANYHASVAIPLTSESTLEQLDNFLSGALLNYRSRLGFIAPLAALEGLEEKSAVIRLASSKIVDQEYDPLQRLYFLRALEGYSGYEETEVLSLFRMEINLLSKLLGDTDRSSVTCESLVRVAQILGTMKTHSLSREVIIDAAEETASLLQALDKKRPLLSGEVNLAVIAGFSQLFSICNCRELDITQDLLRHMLSFSTRASTAGSVARQTLDSTVLNDKLNNLLPFLQRLGTKERAPDAMDVQVDDGVRPSTLDQEAGMGAVDTIKRWLLTDKMIDRPFKFDVTSVLSSLWSFVRAVTSESSLMRNAGDRNEYQLCNVLDLIEQILHRERERNMQDTAVDLDALMKTVFYPHVSHEGNESALMRSVRCQALQVAMVLAPRCGNELASRLCDVLSAQMEDVSFSKQLKSVHRLAAVLLKSGCDPRVVCNFLVRAAYKKIGNTVASEEDRELIVSCCRLMPDMEEALLCCLQQICKESADYLEVKSIARECSRLLLGAEQSLIMDLSVIARVGSDIRCELALVHVVGPLFRKKLTEAVQSATSDASVIEGISNLLKSLWVLNRNIADRPVTALVSFLPLRAISLCLGNIISTENVAIRIRAVKTLSGRMLDDASLLYGWHENDQKLPDYVDLKSSQTAFVEELGSILSAVISEFGDKDHVKINELGAELKLCSLSCIQNIADRIGSSAPQVLLQLSTTPLQVLRASSKFLDKPEEIVNGQWQSDVAVAMDCLSSIVTVIGKRAVTFIPEVVSTAADILQAVFGKETRNATSRIQKDLRVSVTEAAMRMCTTVLDRTPKFFGRLTLNRIASLAVSVEREDINVLLVEAMTKVPANVSVGALVYVTANFAKFSATLTGVSTLLRGMSALTGVISKVELKPQKDRLTLALLSCIEYGRLGNTSPASVQENEMDTQSAARKCSTVELFNELVAIRGPEGFLSSCKKVDNGCADNFTRMVLRLSESDFKIIFNRVVQWLEGGRVMGGADRSNAIDMPQYLSRAVPILQISLKLMHVLRAIFVPYFLQLLDLVLEVLSSTSSKSSLDVTVELDADERKDLKSKKRKREKWEGSGEDAVRQVSSQLHRELYGLALESLTLLLREDLTGNILTPTLVTKIQTSLVVACGNGGKSEAVRKAVNALGTRIVAVGNMKESKEECREQLIAMSRAILSLAGGTDAVVREASMYYCKCLASTIGEEYLVTLPEAMPVLAELIDDEKDAVRRETSSFVKVMEALSGESIMEDMKS</sequence>
<keyword evidence="6 8" id="KW-0687">Ribonucleoprotein</keyword>
<dbReference type="RefSeq" id="XP_005714264.1">
    <property type="nucleotide sequence ID" value="XM_005714207.1"/>
</dbReference>
<dbReference type="GeneID" id="17321979"/>
<dbReference type="STRING" id="2769.R7QAF4"/>
<evidence type="ECO:0000313" key="10">
    <source>
        <dbReference type="EMBL" id="CDF34445.1"/>
    </source>
</evidence>
<dbReference type="GO" id="GO:0030686">
    <property type="term" value="C:90S preribosome"/>
    <property type="evidence" value="ECO:0007669"/>
    <property type="project" value="TreeGrafter"/>
</dbReference>
<feature type="domain" description="BP28 C-terminal" evidence="9">
    <location>
        <begin position="1333"/>
        <end position="1487"/>
    </location>
</feature>
<evidence type="ECO:0000256" key="7">
    <source>
        <dbReference type="PROSITE-ProRule" id="PRU00103"/>
    </source>
</evidence>
<dbReference type="GO" id="GO:0034455">
    <property type="term" value="C:t-UTP complex"/>
    <property type="evidence" value="ECO:0007669"/>
    <property type="project" value="TreeGrafter"/>
</dbReference>
<reference evidence="11" key="1">
    <citation type="journal article" date="2013" name="Proc. Natl. Acad. Sci. U.S.A.">
        <title>Genome structure and metabolic features in the red seaweed Chondrus crispus shed light on evolution of the Archaeplastida.</title>
        <authorList>
            <person name="Collen J."/>
            <person name="Porcel B."/>
            <person name="Carre W."/>
            <person name="Ball S.G."/>
            <person name="Chaparro C."/>
            <person name="Tonon T."/>
            <person name="Barbeyron T."/>
            <person name="Michel G."/>
            <person name="Noel B."/>
            <person name="Valentin K."/>
            <person name="Elias M."/>
            <person name="Artiguenave F."/>
            <person name="Arun A."/>
            <person name="Aury J.M."/>
            <person name="Barbosa-Neto J.F."/>
            <person name="Bothwell J.H."/>
            <person name="Bouget F.Y."/>
            <person name="Brillet L."/>
            <person name="Cabello-Hurtado F."/>
            <person name="Capella-Gutierrez S."/>
            <person name="Charrier B."/>
            <person name="Cladiere L."/>
            <person name="Cock J.M."/>
            <person name="Coelho S.M."/>
            <person name="Colleoni C."/>
            <person name="Czjzek M."/>
            <person name="Da Silva C."/>
            <person name="Delage L."/>
            <person name="Denoeud F."/>
            <person name="Deschamps P."/>
            <person name="Dittami S.M."/>
            <person name="Gabaldon T."/>
            <person name="Gachon C.M."/>
            <person name="Groisillier A."/>
            <person name="Herve C."/>
            <person name="Jabbari K."/>
            <person name="Katinka M."/>
            <person name="Kloareg B."/>
            <person name="Kowalczyk N."/>
            <person name="Labadie K."/>
            <person name="Leblanc C."/>
            <person name="Lopez P.J."/>
            <person name="McLachlan D.H."/>
            <person name="Meslet-Cladiere L."/>
            <person name="Moustafa A."/>
            <person name="Nehr Z."/>
            <person name="Nyvall Collen P."/>
            <person name="Panaud O."/>
            <person name="Partensky F."/>
            <person name="Poulain J."/>
            <person name="Rensing S.A."/>
            <person name="Rousvoal S."/>
            <person name="Samson G."/>
            <person name="Symeonidi A."/>
            <person name="Weissenbach J."/>
            <person name="Zambounis A."/>
            <person name="Wincker P."/>
            <person name="Boyen C."/>
        </authorList>
    </citation>
    <scope>NUCLEOTIDE SEQUENCE [LARGE SCALE GENOMIC DNA]</scope>
    <source>
        <strain evidence="11">cv. Stackhouse</strain>
    </source>
</reference>